<gene>
    <name evidence="3" type="ORF">SAMN05660831_00858</name>
</gene>
<name>A0A1I1PY53_9GAMM</name>
<dbReference type="RefSeq" id="WP_093427529.1">
    <property type="nucleotide sequence ID" value="NZ_FOMJ01000002.1"/>
</dbReference>
<dbReference type="InterPro" id="IPR001763">
    <property type="entry name" value="Rhodanese-like_dom"/>
</dbReference>
<dbReference type="SUPFAM" id="SSF52821">
    <property type="entry name" value="Rhodanese/Cell cycle control phosphatase"/>
    <property type="match status" value="1"/>
</dbReference>
<dbReference type="AlphaFoldDB" id="A0A1I1PY53"/>
<dbReference type="Gene3D" id="3.40.250.10">
    <property type="entry name" value="Rhodanese-like domain"/>
    <property type="match status" value="1"/>
</dbReference>
<feature type="chain" id="PRO_5011658243" evidence="1">
    <location>
        <begin position="20"/>
        <end position="181"/>
    </location>
</feature>
<dbReference type="STRING" id="1123397.SAMN05660831_00858"/>
<protein>
    <submittedName>
        <fullName evidence="3">Rhodanese-like domain-containing protein</fullName>
    </submittedName>
</protein>
<feature type="signal peptide" evidence="1">
    <location>
        <begin position="1"/>
        <end position="19"/>
    </location>
</feature>
<evidence type="ECO:0000313" key="4">
    <source>
        <dbReference type="Proteomes" id="UP000198611"/>
    </source>
</evidence>
<evidence type="ECO:0000256" key="1">
    <source>
        <dbReference type="SAM" id="SignalP"/>
    </source>
</evidence>
<accession>A0A1I1PY53</accession>
<dbReference type="InterPro" id="IPR036873">
    <property type="entry name" value="Rhodanese-like_dom_sf"/>
</dbReference>
<dbReference type="OrthoDB" id="9789585at2"/>
<dbReference type="EMBL" id="FOMJ01000002">
    <property type="protein sequence ID" value="SFD14602.1"/>
    <property type="molecule type" value="Genomic_DNA"/>
</dbReference>
<dbReference type="PROSITE" id="PS50206">
    <property type="entry name" value="RHODANESE_3"/>
    <property type="match status" value="1"/>
</dbReference>
<organism evidence="3 4">
    <name type="scientific">Thiohalospira halophila DSM 15071</name>
    <dbReference type="NCBI Taxonomy" id="1123397"/>
    <lineage>
        <taxon>Bacteria</taxon>
        <taxon>Pseudomonadati</taxon>
        <taxon>Pseudomonadota</taxon>
        <taxon>Gammaproteobacteria</taxon>
        <taxon>Thiohalospirales</taxon>
        <taxon>Thiohalospiraceae</taxon>
        <taxon>Thiohalospira</taxon>
    </lineage>
</organism>
<evidence type="ECO:0000259" key="2">
    <source>
        <dbReference type="PROSITE" id="PS50206"/>
    </source>
</evidence>
<keyword evidence="1" id="KW-0732">Signal</keyword>
<dbReference type="Proteomes" id="UP000198611">
    <property type="component" value="Unassembled WGS sequence"/>
</dbReference>
<reference evidence="3 4" key="1">
    <citation type="submission" date="2016-10" db="EMBL/GenBank/DDBJ databases">
        <authorList>
            <person name="de Groot N.N."/>
        </authorList>
    </citation>
    <scope>NUCLEOTIDE SEQUENCE [LARGE SCALE GENOMIC DNA]</scope>
    <source>
        <strain evidence="3 4">HL3</strain>
    </source>
</reference>
<proteinExistence type="predicted"/>
<feature type="domain" description="Rhodanese" evidence="2">
    <location>
        <begin position="36"/>
        <end position="153"/>
    </location>
</feature>
<sequence length="181" mass="20026">MRRILALTLGLTLAGTAAADDLALSATEVHERVTSGDEEILFIDVRDPAEIHFVGFTDVVDANIPFRRIDLTGWNERKGVFAMPMNRDFAEEVAAALEARGMDRSDTVITMCRSGSTRGKPSAEYLLEQGFESVHYVRHGFQGDRMEEGQLAGRRLRNGWQNSGLPWSGSLNREKMAGPAE</sequence>
<keyword evidence="4" id="KW-1185">Reference proteome</keyword>
<dbReference type="Pfam" id="PF00581">
    <property type="entry name" value="Rhodanese"/>
    <property type="match status" value="1"/>
</dbReference>
<evidence type="ECO:0000313" key="3">
    <source>
        <dbReference type="EMBL" id="SFD14602.1"/>
    </source>
</evidence>